<evidence type="ECO:0000259" key="1">
    <source>
        <dbReference type="Pfam" id="PF23972"/>
    </source>
</evidence>
<feature type="domain" description="DUF7298" evidence="1">
    <location>
        <begin position="1"/>
        <end position="167"/>
    </location>
</feature>
<reference evidence="2" key="1">
    <citation type="submission" date="2024-05" db="EMBL/GenBank/DDBJ databases">
        <title>Isolation and characterization of the new Streptomyces phages Kamino, Geonosis, Abafar and Scarif infecting a broad range of host species.</title>
        <authorList>
            <person name="Rackow B."/>
            <person name="Rolland C."/>
            <person name="Mohnen I."/>
            <person name="Wittmann J."/>
            <person name="Muesken M."/>
            <person name="Overmann J."/>
            <person name="Frunzke J."/>
        </authorList>
    </citation>
    <scope>NUCLEOTIDE SEQUENCE</scope>
</reference>
<dbReference type="Pfam" id="PF23972">
    <property type="entry name" value="DUF7298"/>
    <property type="match status" value="1"/>
</dbReference>
<proteinExistence type="predicted"/>
<sequence length="169" mass="17810">MGAGLYPPPIANPNLPRGTRYYSQLPSTSYVGDTETRAYLATWTAEPLRLYRITLNLAIVDSDSNNATTRGAMQSAMIRARWALGADATVSSSDMGAFYASTFTDDSSSGSGANHDWFLGGATAGPVAVAITLMSTRQPAATYGQVRVLTSGGNTTSLHIEDIGAWPVP</sequence>
<dbReference type="InterPro" id="IPR055722">
    <property type="entry name" value="DUF7298"/>
</dbReference>
<gene>
    <name evidence="2" type="ORF">Kamino_00021</name>
</gene>
<dbReference type="EMBL" id="PP750867">
    <property type="protein sequence ID" value="XBM95057.1"/>
    <property type="molecule type" value="Genomic_DNA"/>
</dbReference>
<protein>
    <recommendedName>
        <fullName evidence="1">DUF7298 domain-containing protein</fullName>
    </recommendedName>
</protein>
<accession>A0AAU7GX08</accession>
<organism evidence="2">
    <name type="scientific">Streptomyces phage Kamino</name>
    <dbReference type="NCBI Taxonomy" id="3158857"/>
    <lineage>
        <taxon>Viruses</taxon>
        <taxon>Duplodnaviria</taxon>
        <taxon>Heunggongvirae</taxon>
        <taxon>Uroviricota</taxon>
        <taxon>Caudoviricetes</taxon>
    </lineage>
</organism>
<evidence type="ECO:0000313" key="2">
    <source>
        <dbReference type="EMBL" id="XBM95057.1"/>
    </source>
</evidence>
<name>A0AAU7GX08_9CAUD</name>